<evidence type="ECO:0000256" key="4">
    <source>
        <dbReference type="ARBA" id="ARBA00023235"/>
    </source>
</evidence>
<protein>
    <recommendedName>
        <fullName evidence="5">Peptidyl-prolyl cis-trans isomerase</fullName>
        <shortName evidence="5">PPIase</shortName>
        <ecNumber evidence="5">5.2.1.8</ecNumber>
    </recommendedName>
</protein>
<sequence precursor="true">MWKTIIASLALFSSLAFAGPKVVFETTLGAFTVELDKEKAPITVANFVKYVKDGSYVGTQFHRVIPGFMAQGGGLDKDMKPVPTYSPIKNEASNGLKNEVATIAMARTRDPNSATRQFFINYNNNEYLNFSDDKQKPSAGYAVFGKVTRGFETVKKMSEVPTTTKGNFRDVPKTAIIITNASLMP</sequence>
<evidence type="ECO:0000313" key="8">
    <source>
        <dbReference type="Proteomes" id="UP000326936"/>
    </source>
</evidence>
<keyword evidence="8" id="KW-1185">Reference proteome</keyword>
<reference evidence="7 8" key="1">
    <citation type="submission" date="2019-10" db="EMBL/GenBank/DDBJ databases">
        <title>Complete genome sequence of Vibrio sp. strain THAF100, isolated from non-filtered water from the water column of tank 6 of a marine aquarium containing stony-coral fragments. Water maintained at 26 degree C.</title>
        <authorList>
            <person name="Ruckert C."/>
            <person name="Franco A."/>
            <person name="Kalinowski J."/>
            <person name="Glaeser S."/>
        </authorList>
    </citation>
    <scope>NUCLEOTIDE SEQUENCE [LARGE SCALE GENOMIC DNA]</scope>
    <source>
        <strain evidence="7 8">THAF100</strain>
    </source>
</reference>
<dbReference type="PROSITE" id="PS50072">
    <property type="entry name" value="CSA_PPIASE_2"/>
    <property type="match status" value="1"/>
</dbReference>
<keyword evidence="4 5" id="KW-0413">Isomerase</keyword>
<dbReference type="Gene3D" id="2.40.100.10">
    <property type="entry name" value="Cyclophilin-like"/>
    <property type="match status" value="1"/>
</dbReference>
<dbReference type="AlphaFoldDB" id="A0A5P9CLF5"/>
<dbReference type="PRINTS" id="PR00153">
    <property type="entry name" value="CSAPPISMRASE"/>
</dbReference>
<comment type="similarity">
    <text evidence="2 5">Belongs to the cyclophilin-type PPIase family.</text>
</comment>
<evidence type="ECO:0000256" key="1">
    <source>
        <dbReference type="ARBA" id="ARBA00002388"/>
    </source>
</evidence>
<dbReference type="EMBL" id="CP045350">
    <property type="protein sequence ID" value="QFT27050.1"/>
    <property type="molecule type" value="Genomic_DNA"/>
</dbReference>
<comment type="catalytic activity">
    <reaction evidence="5">
        <text>[protein]-peptidylproline (omega=180) = [protein]-peptidylproline (omega=0)</text>
        <dbReference type="Rhea" id="RHEA:16237"/>
        <dbReference type="Rhea" id="RHEA-COMP:10747"/>
        <dbReference type="Rhea" id="RHEA-COMP:10748"/>
        <dbReference type="ChEBI" id="CHEBI:83833"/>
        <dbReference type="ChEBI" id="CHEBI:83834"/>
        <dbReference type="EC" id="5.2.1.8"/>
    </reaction>
</comment>
<dbReference type="Pfam" id="PF00160">
    <property type="entry name" value="Pro_isomerase"/>
    <property type="match status" value="1"/>
</dbReference>
<name>A0A5P9CLF5_9VIBR</name>
<evidence type="ECO:0000256" key="2">
    <source>
        <dbReference type="ARBA" id="ARBA00007365"/>
    </source>
</evidence>
<accession>A0A5P9CLF5</accession>
<dbReference type="Proteomes" id="UP000326936">
    <property type="component" value="Chromosome"/>
</dbReference>
<dbReference type="GO" id="GO:0006457">
    <property type="term" value="P:protein folding"/>
    <property type="evidence" value="ECO:0007669"/>
    <property type="project" value="InterPro"/>
</dbReference>
<evidence type="ECO:0000259" key="6">
    <source>
        <dbReference type="PROSITE" id="PS50072"/>
    </source>
</evidence>
<dbReference type="PROSITE" id="PS00170">
    <property type="entry name" value="CSA_PPIASE_1"/>
    <property type="match status" value="1"/>
</dbReference>
<dbReference type="PANTHER" id="PTHR43246">
    <property type="entry name" value="PEPTIDYL-PROLYL CIS-TRANS ISOMERASE CYP38, CHLOROPLASTIC"/>
    <property type="match status" value="1"/>
</dbReference>
<dbReference type="KEGG" id="vaq:FIV01_11465"/>
<organism evidence="7 8">
    <name type="scientific">Vibrio aquimaris</name>
    <dbReference type="NCBI Taxonomy" id="2587862"/>
    <lineage>
        <taxon>Bacteria</taxon>
        <taxon>Pseudomonadati</taxon>
        <taxon>Pseudomonadota</taxon>
        <taxon>Gammaproteobacteria</taxon>
        <taxon>Vibrionales</taxon>
        <taxon>Vibrionaceae</taxon>
        <taxon>Vibrio</taxon>
    </lineage>
</organism>
<feature type="chain" id="PRO_5025087909" description="Peptidyl-prolyl cis-trans isomerase" evidence="5">
    <location>
        <begin position="19"/>
        <end position="185"/>
    </location>
</feature>
<dbReference type="GO" id="GO:0003755">
    <property type="term" value="F:peptidyl-prolyl cis-trans isomerase activity"/>
    <property type="evidence" value="ECO:0007669"/>
    <property type="project" value="UniProtKB-UniRule"/>
</dbReference>
<comment type="function">
    <text evidence="1 5">PPIases accelerate the folding of proteins. It catalyzes the cis-trans isomerization of proline imidic peptide bonds in oligopeptides.</text>
</comment>
<keyword evidence="3 5" id="KW-0697">Rotamase</keyword>
<dbReference type="OrthoDB" id="9807797at2"/>
<dbReference type="InterPro" id="IPR020892">
    <property type="entry name" value="Cyclophilin-type_PPIase_CS"/>
</dbReference>
<evidence type="ECO:0000256" key="3">
    <source>
        <dbReference type="ARBA" id="ARBA00023110"/>
    </source>
</evidence>
<dbReference type="InterPro" id="IPR044665">
    <property type="entry name" value="E_coli_cyclophilin_A-like"/>
</dbReference>
<gene>
    <name evidence="7" type="primary">ppiA</name>
    <name evidence="7" type="ORF">FIV01_11465</name>
</gene>
<proteinExistence type="inferred from homology"/>
<dbReference type="PIRSF" id="PIRSF001467">
    <property type="entry name" value="Peptidylpro_ismrse"/>
    <property type="match status" value="1"/>
</dbReference>
<dbReference type="EC" id="5.2.1.8" evidence="5"/>
<evidence type="ECO:0000313" key="7">
    <source>
        <dbReference type="EMBL" id="QFT27050.1"/>
    </source>
</evidence>
<keyword evidence="5" id="KW-0732">Signal</keyword>
<evidence type="ECO:0000256" key="5">
    <source>
        <dbReference type="RuleBase" id="RU363019"/>
    </source>
</evidence>
<dbReference type="InterPro" id="IPR029000">
    <property type="entry name" value="Cyclophilin-like_dom_sf"/>
</dbReference>
<dbReference type="InterPro" id="IPR002130">
    <property type="entry name" value="Cyclophilin-type_PPIase_dom"/>
</dbReference>
<feature type="domain" description="PPIase cyclophilin-type" evidence="6">
    <location>
        <begin position="23"/>
        <end position="183"/>
    </location>
</feature>
<feature type="signal peptide" evidence="5">
    <location>
        <begin position="1"/>
        <end position="18"/>
    </location>
</feature>
<dbReference type="RefSeq" id="WP_152431098.1">
    <property type="nucleotide sequence ID" value="NZ_CBCSDK010000001.1"/>
</dbReference>
<dbReference type="SUPFAM" id="SSF50891">
    <property type="entry name" value="Cyclophilin-like"/>
    <property type="match status" value="1"/>
</dbReference>
<dbReference type="InterPro" id="IPR024936">
    <property type="entry name" value="Cyclophilin-type_PPIase"/>
</dbReference>